<evidence type="ECO:0000256" key="2">
    <source>
        <dbReference type="SAM" id="Phobius"/>
    </source>
</evidence>
<evidence type="ECO:0000256" key="1">
    <source>
        <dbReference type="SAM" id="MobiDB-lite"/>
    </source>
</evidence>
<keyword evidence="2" id="KW-1133">Transmembrane helix</keyword>
<feature type="region of interest" description="Disordered" evidence="1">
    <location>
        <begin position="183"/>
        <end position="208"/>
    </location>
</feature>
<accession>A0A1H3Q6A4</accession>
<dbReference type="Pfam" id="PF04307">
    <property type="entry name" value="YdjM"/>
    <property type="match status" value="1"/>
</dbReference>
<dbReference type="InterPro" id="IPR007404">
    <property type="entry name" value="YdjM-like"/>
</dbReference>
<dbReference type="AlphaFoldDB" id="A0A1H3Q6A4"/>
<name>A0A1H3Q6A4_9ACTN</name>
<feature type="transmembrane region" description="Helical" evidence="2">
    <location>
        <begin position="159"/>
        <end position="175"/>
    </location>
</feature>
<keyword evidence="2" id="KW-0812">Transmembrane</keyword>
<gene>
    <name evidence="3" type="ORF">SAMN05660209_04618</name>
</gene>
<dbReference type="EMBL" id="FNOT01000020">
    <property type="protein sequence ID" value="SDZ08711.1"/>
    <property type="molecule type" value="Genomic_DNA"/>
</dbReference>
<keyword evidence="4" id="KW-1185">Reference proteome</keyword>
<evidence type="ECO:0000313" key="3">
    <source>
        <dbReference type="EMBL" id="SDZ08711.1"/>
    </source>
</evidence>
<reference evidence="4" key="1">
    <citation type="submission" date="2016-10" db="EMBL/GenBank/DDBJ databases">
        <authorList>
            <person name="Varghese N."/>
            <person name="Submissions S."/>
        </authorList>
    </citation>
    <scope>NUCLEOTIDE SEQUENCE [LARGE SCALE GENOMIC DNA]</scope>
    <source>
        <strain evidence="4">DSM 45422</strain>
    </source>
</reference>
<feature type="compositionally biased region" description="Polar residues" evidence="1">
    <location>
        <begin position="184"/>
        <end position="208"/>
    </location>
</feature>
<evidence type="ECO:0000313" key="4">
    <source>
        <dbReference type="Proteomes" id="UP000198921"/>
    </source>
</evidence>
<keyword evidence="2" id="KW-0472">Membrane</keyword>
<sequence length="208" mass="22136">MPRMFRTRPCAWLLPPVVAVAIALIDVVLRSRLWPLPVVGLLDGPAHLATAWLALRALAPRSTPPWLWATALAASVVIDVDHVPMYLSDGGFTVNGGRPPTHSLALAVLLVAIGLAGRATRWALGAAIGVLLHFVRDVATGPGLPLLWPASHTAILAPYQAYLIAVAVLALVAAYRSRPRTEMQPVQASSLQTSESRPQTSDQGRPPP</sequence>
<protein>
    <submittedName>
        <fullName evidence="3">Inner membrane protein</fullName>
    </submittedName>
</protein>
<organism evidence="3 4">
    <name type="scientific">Geodermatophilus africanus</name>
    <dbReference type="NCBI Taxonomy" id="1137993"/>
    <lineage>
        <taxon>Bacteria</taxon>
        <taxon>Bacillati</taxon>
        <taxon>Actinomycetota</taxon>
        <taxon>Actinomycetes</taxon>
        <taxon>Geodermatophilales</taxon>
        <taxon>Geodermatophilaceae</taxon>
        <taxon>Geodermatophilus</taxon>
    </lineage>
</organism>
<proteinExistence type="predicted"/>
<dbReference type="Proteomes" id="UP000198921">
    <property type="component" value="Unassembled WGS sequence"/>
</dbReference>